<feature type="transmembrane region" description="Helical" evidence="4">
    <location>
        <begin position="6"/>
        <end position="25"/>
    </location>
</feature>
<dbReference type="OrthoDB" id="350064at2"/>
<keyword evidence="1" id="KW-0677">Repeat</keyword>
<feature type="domain" description="Restriction endonuclease type IV Mrr" evidence="5">
    <location>
        <begin position="346"/>
        <end position="441"/>
    </location>
</feature>
<keyword evidence="4" id="KW-0472">Membrane</keyword>
<dbReference type="InterPro" id="IPR019734">
    <property type="entry name" value="TPR_rpt"/>
</dbReference>
<proteinExistence type="predicted"/>
<evidence type="ECO:0000313" key="6">
    <source>
        <dbReference type="EMBL" id="QEN04512.1"/>
    </source>
</evidence>
<reference evidence="6 7" key="1">
    <citation type="submission" date="2019-02" db="EMBL/GenBank/DDBJ databases">
        <authorList>
            <person name="Fomenkov A."/>
            <person name="Dubinina G."/>
            <person name="Grabovich M."/>
            <person name="Vincze T."/>
            <person name="Roberts R.J."/>
        </authorList>
    </citation>
    <scope>NUCLEOTIDE SEQUENCE [LARGE SCALE GENOMIC DNA]</scope>
    <source>
        <strain evidence="6 7">P</strain>
    </source>
</reference>
<dbReference type="GO" id="GO:0003677">
    <property type="term" value="F:DNA binding"/>
    <property type="evidence" value="ECO:0007669"/>
    <property type="project" value="InterPro"/>
</dbReference>
<protein>
    <submittedName>
        <fullName evidence="6">Tetratricopeptide repeat protein</fullName>
    </submittedName>
</protein>
<sequence length="447" mass="51146">MTTNFIALIIIILVLTASVGIVFYFKNSAGHKVETKKDRKTLLKEATRKLAHNPRDPSALLILADIYYNENNFDKALQTYRILLDLCATNSQLDQGLINFRYGMCAYNLNSMETAYKSLLFSWSLDKENYTLNSTLGKIEYKLKKYDKAAGLLKQCVDSRPSDIENRKYLGLSFFKLKDYKLAYPHLAKAVEADYSDKETIFNFAKCCHKVNQTDRALKLFTGLRQDAIWGPNAALFAGTINTTLRNYDDAIVDFEVGLRHKNISSDVKIEMYYRLALVFAKTGQHEDSINNLRKVNTLAPNYKDVPILLNRFKELSLNKNLGTYLNAQTPEFINLCKNIVSATFSKSSIKITDIVQGSSDFIEIVAEVKNRKWEDIILFKFMRSERDVGELIIRELYARLKDTRAGRGFCFTIGNYTEGAQSFVEARLIDLIDKPKLLKYLNKIDS</sequence>
<evidence type="ECO:0000256" key="1">
    <source>
        <dbReference type="ARBA" id="ARBA00022737"/>
    </source>
</evidence>
<keyword evidence="4" id="KW-1133">Transmembrane helix</keyword>
<dbReference type="InterPro" id="IPR007560">
    <property type="entry name" value="Restrct_endonuc_IV_Mrr"/>
</dbReference>
<evidence type="ECO:0000313" key="7">
    <source>
        <dbReference type="Proteomes" id="UP000323824"/>
    </source>
</evidence>
<dbReference type="Gene3D" id="3.40.1350.10">
    <property type="match status" value="1"/>
</dbReference>
<dbReference type="Gene3D" id="1.25.40.10">
    <property type="entry name" value="Tetratricopeptide repeat domain"/>
    <property type="match status" value="3"/>
</dbReference>
<reference evidence="6 7" key="2">
    <citation type="submission" date="2019-09" db="EMBL/GenBank/DDBJ databases">
        <title>Complete Genome Sequence and Methylome Analysis of free living Spirochaetas.</title>
        <authorList>
            <person name="Leshcheva N."/>
            <person name="Mikheeva N."/>
        </authorList>
    </citation>
    <scope>NUCLEOTIDE SEQUENCE [LARGE SCALE GENOMIC DNA]</scope>
    <source>
        <strain evidence="6 7">P</strain>
    </source>
</reference>
<dbReference type="Proteomes" id="UP000323824">
    <property type="component" value="Chromosome"/>
</dbReference>
<dbReference type="SUPFAM" id="SSF48452">
    <property type="entry name" value="TPR-like"/>
    <property type="match status" value="1"/>
</dbReference>
<organism evidence="6 7">
    <name type="scientific">Thiospirochaeta perfilievii</name>
    <dbReference type="NCBI Taxonomy" id="252967"/>
    <lineage>
        <taxon>Bacteria</taxon>
        <taxon>Pseudomonadati</taxon>
        <taxon>Spirochaetota</taxon>
        <taxon>Spirochaetia</taxon>
        <taxon>Spirochaetales</taxon>
        <taxon>Spirochaetaceae</taxon>
        <taxon>Thiospirochaeta</taxon>
    </lineage>
</organism>
<dbReference type="PROSITE" id="PS50005">
    <property type="entry name" value="TPR"/>
    <property type="match status" value="2"/>
</dbReference>
<dbReference type="InterPro" id="IPR011990">
    <property type="entry name" value="TPR-like_helical_dom_sf"/>
</dbReference>
<dbReference type="InterPro" id="IPR051012">
    <property type="entry name" value="CellSynth/LPSAsmb/PSIAsmb"/>
</dbReference>
<keyword evidence="2 3" id="KW-0802">TPR repeat</keyword>
<dbReference type="Pfam" id="PF13181">
    <property type="entry name" value="TPR_8"/>
    <property type="match status" value="1"/>
</dbReference>
<evidence type="ECO:0000256" key="3">
    <source>
        <dbReference type="PROSITE-ProRule" id="PRU00339"/>
    </source>
</evidence>
<evidence type="ECO:0000256" key="4">
    <source>
        <dbReference type="SAM" id="Phobius"/>
    </source>
</evidence>
<evidence type="ECO:0000256" key="2">
    <source>
        <dbReference type="ARBA" id="ARBA00022803"/>
    </source>
</evidence>
<name>A0A5C1QE75_9SPIO</name>
<accession>A0A5C1QE75</accession>
<dbReference type="EMBL" id="CP035807">
    <property type="protein sequence ID" value="QEN04512.1"/>
    <property type="molecule type" value="Genomic_DNA"/>
</dbReference>
<dbReference type="PANTHER" id="PTHR45586">
    <property type="entry name" value="TPR REPEAT-CONTAINING PROTEIN PA4667"/>
    <property type="match status" value="1"/>
</dbReference>
<dbReference type="Pfam" id="PF13432">
    <property type="entry name" value="TPR_16"/>
    <property type="match status" value="2"/>
</dbReference>
<feature type="repeat" description="TPR" evidence="3">
    <location>
        <begin position="270"/>
        <end position="303"/>
    </location>
</feature>
<dbReference type="AlphaFoldDB" id="A0A5C1QE75"/>
<dbReference type="InterPro" id="IPR011856">
    <property type="entry name" value="tRNA_endonuc-like_dom_sf"/>
</dbReference>
<feature type="repeat" description="TPR" evidence="3">
    <location>
        <begin position="57"/>
        <end position="90"/>
    </location>
</feature>
<dbReference type="Pfam" id="PF04471">
    <property type="entry name" value="Mrr_cat"/>
    <property type="match status" value="1"/>
</dbReference>
<dbReference type="PANTHER" id="PTHR45586:SF1">
    <property type="entry name" value="LIPOPOLYSACCHARIDE ASSEMBLY PROTEIN B"/>
    <property type="match status" value="1"/>
</dbReference>
<dbReference type="GO" id="GO:0009307">
    <property type="term" value="P:DNA restriction-modification system"/>
    <property type="evidence" value="ECO:0007669"/>
    <property type="project" value="InterPro"/>
</dbReference>
<dbReference type="RefSeq" id="WP_149567759.1">
    <property type="nucleotide sequence ID" value="NZ_CP035807.1"/>
</dbReference>
<gene>
    <name evidence="6" type="ORF">EW093_07295</name>
</gene>
<dbReference type="GO" id="GO:0004519">
    <property type="term" value="F:endonuclease activity"/>
    <property type="evidence" value="ECO:0007669"/>
    <property type="project" value="InterPro"/>
</dbReference>
<dbReference type="KEGG" id="sper:EW093_07295"/>
<keyword evidence="4" id="KW-0812">Transmembrane</keyword>
<evidence type="ECO:0000259" key="5">
    <source>
        <dbReference type="Pfam" id="PF04471"/>
    </source>
</evidence>
<dbReference type="SMART" id="SM00028">
    <property type="entry name" value="TPR"/>
    <property type="match status" value="4"/>
</dbReference>
<keyword evidence="7" id="KW-1185">Reference proteome</keyword>